<comment type="caution">
    <text evidence="3">The sequence shown here is derived from an EMBL/GenBank/DDBJ whole genome shotgun (WGS) entry which is preliminary data.</text>
</comment>
<feature type="signal peptide" evidence="2">
    <location>
        <begin position="1"/>
        <end position="28"/>
    </location>
</feature>
<reference evidence="3" key="1">
    <citation type="journal article" date="2021" name="Front. Microbiol.">
        <title>Comprehensive Comparative Genomics and Phenotyping of Methylobacterium Species.</title>
        <authorList>
            <person name="Alessa O."/>
            <person name="Ogura Y."/>
            <person name="Fujitani Y."/>
            <person name="Takami H."/>
            <person name="Hayashi T."/>
            <person name="Sahin N."/>
            <person name="Tani A."/>
        </authorList>
    </citation>
    <scope>NUCLEOTIDE SEQUENCE</scope>
    <source>
        <strain evidence="3">NBRC 15686</strain>
    </source>
</reference>
<gene>
    <name evidence="3" type="ORF">LNAOJCKE_0029</name>
</gene>
<protein>
    <submittedName>
        <fullName evidence="3">Uncharacterized protein</fullName>
    </submittedName>
</protein>
<name>A0ABQ4UAQ6_9HYPH</name>
<sequence length="176" mass="17983">MTIRSRAPLLALSGVASLGLLAAAPATAQQGAEVTMTGQCERLVIGGLDITQNCKEQLVNTVSRGRTTFDFAAWDGQTLSFSGSGAQHEQTEETEQLQPISLVVPGMKNKDGIARSPAPAVGACKFSKPEPGKTRIACEATSQGKTYAGVFVTETKAGAGPGGEAPKAGAAGQPKP</sequence>
<feature type="chain" id="PRO_5045669246" evidence="2">
    <location>
        <begin position="29"/>
        <end position="176"/>
    </location>
</feature>
<evidence type="ECO:0000313" key="3">
    <source>
        <dbReference type="EMBL" id="GJE62840.1"/>
    </source>
</evidence>
<accession>A0ABQ4UAQ6</accession>
<evidence type="ECO:0000256" key="1">
    <source>
        <dbReference type="SAM" id="MobiDB-lite"/>
    </source>
</evidence>
<dbReference type="EMBL" id="BPRC01000001">
    <property type="protein sequence ID" value="GJE62840.1"/>
    <property type="molecule type" value="Genomic_DNA"/>
</dbReference>
<feature type="region of interest" description="Disordered" evidence="1">
    <location>
        <begin position="156"/>
        <end position="176"/>
    </location>
</feature>
<proteinExistence type="predicted"/>
<reference evidence="3" key="2">
    <citation type="submission" date="2021-08" db="EMBL/GenBank/DDBJ databases">
        <authorList>
            <person name="Tani A."/>
            <person name="Ola A."/>
            <person name="Ogura Y."/>
            <person name="Katsura K."/>
            <person name="Hayashi T."/>
        </authorList>
    </citation>
    <scope>NUCLEOTIDE SEQUENCE</scope>
    <source>
        <strain evidence="3">NBRC 15686</strain>
    </source>
</reference>
<evidence type="ECO:0000313" key="4">
    <source>
        <dbReference type="Proteomes" id="UP001055039"/>
    </source>
</evidence>
<keyword evidence="2" id="KW-0732">Signal</keyword>
<dbReference type="RefSeq" id="WP_238221508.1">
    <property type="nucleotide sequence ID" value="NZ_BAAADH010000020.1"/>
</dbReference>
<evidence type="ECO:0000256" key="2">
    <source>
        <dbReference type="SAM" id="SignalP"/>
    </source>
</evidence>
<dbReference type="Proteomes" id="UP001055039">
    <property type="component" value="Unassembled WGS sequence"/>
</dbReference>
<keyword evidence="4" id="KW-1185">Reference proteome</keyword>
<organism evidence="3 4">
    <name type="scientific">Methylorubrum aminovorans</name>
    <dbReference type="NCBI Taxonomy" id="269069"/>
    <lineage>
        <taxon>Bacteria</taxon>
        <taxon>Pseudomonadati</taxon>
        <taxon>Pseudomonadota</taxon>
        <taxon>Alphaproteobacteria</taxon>
        <taxon>Hyphomicrobiales</taxon>
        <taxon>Methylobacteriaceae</taxon>
        <taxon>Methylorubrum</taxon>
    </lineage>
</organism>